<evidence type="ECO:0000313" key="8">
    <source>
        <dbReference type="EMBL" id="SHG94235.1"/>
    </source>
</evidence>
<comment type="similarity">
    <text evidence="5 6">Belongs to the FtsA/MreB family.</text>
</comment>
<comment type="subcellular location">
    <subcellularLocation>
        <location evidence="5">Cell membrane</location>
        <topology evidence="5">Peripheral membrane protein</topology>
        <orientation evidence="5">Cytoplasmic side</orientation>
    </subcellularLocation>
    <text evidence="5">Localizes to the Z ring in an FtsZ-dependent manner. Targeted to the membrane through a conserved C-terminal amphipathic helix.</text>
</comment>
<dbReference type="GO" id="GO:0032153">
    <property type="term" value="C:cell division site"/>
    <property type="evidence" value="ECO:0007669"/>
    <property type="project" value="UniProtKB-UniRule"/>
</dbReference>
<evidence type="ECO:0000256" key="4">
    <source>
        <dbReference type="ARBA" id="ARBA00023306"/>
    </source>
</evidence>
<evidence type="ECO:0000256" key="2">
    <source>
        <dbReference type="ARBA" id="ARBA00022618"/>
    </source>
</evidence>
<dbReference type="Gene3D" id="3.30.420.40">
    <property type="match status" value="2"/>
</dbReference>
<protein>
    <recommendedName>
        <fullName evidence="5 6">Cell division protein FtsA</fullName>
    </recommendedName>
</protein>
<dbReference type="STRING" id="1123382.SAMN02745221_01315"/>
<evidence type="ECO:0000313" key="9">
    <source>
        <dbReference type="Proteomes" id="UP000242329"/>
    </source>
</evidence>
<dbReference type="NCBIfam" id="TIGR01174">
    <property type="entry name" value="ftsA"/>
    <property type="match status" value="1"/>
</dbReference>
<keyword evidence="4 5" id="KW-0131">Cell cycle</keyword>
<dbReference type="PIRSF" id="PIRSF003101">
    <property type="entry name" value="FtsA"/>
    <property type="match status" value="1"/>
</dbReference>
<dbReference type="Proteomes" id="UP000242329">
    <property type="component" value="Unassembled WGS sequence"/>
</dbReference>
<dbReference type="InterPro" id="IPR003494">
    <property type="entry name" value="SHS2_FtsA"/>
</dbReference>
<evidence type="ECO:0000256" key="5">
    <source>
        <dbReference type="HAMAP-Rule" id="MF_02033"/>
    </source>
</evidence>
<dbReference type="EMBL" id="FQWY01000019">
    <property type="protein sequence ID" value="SHG94235.1"/>
    <property type="molecule type" value="Genomic_DNA"/>
</dbReference>
<dbReference type="Gene3D" id="3.30.1490.110">
    <property type="match status" value="1"/>
</dbReference>
<dbReference type="InterPro" id="IPR020823">
    <property type="entry name" value="Cell_div_FtsA"/>
</dbReference>
<organism evidence="8 9">
    <name type="scientific">Thermosyntropha lipolytica DSM 11003</name>
    <dbReference type="NCBI Taxonomy" id="1123382"/>
    <lineage>
        <taxon>Bacteria</taxon>
        <taxon>Bacillati</taxon>
        <taxon>Bacillota</taxon>
        <taxon>Clostridia</taxon>
        <taxon>Eubacteriales</taxon>
        <taxon>Syntrophomonadaceae</taxon>
        <taxon>Thermosyntropha</taxon>
    </lineage>
</organism>
<comment type="function">
    <text evidence="5 6">Cell division protein that is involved in the assembly of the Z ring. May serve as a membrane anchor for the Z ring.</text>
</comment>
<keyword evidence="1 5" id="KW-1003">Cell membrane</keyword>
<feature type="domain" description="SHS2" evidence="7">
    <location>
        <begin position="21"/>
        <end position="209"/>
    </location>
</feature>
<keyword evidence="2 5" id="KW-0132">Cell division</keyword>
<evidence type="ECO:0000259" key="7">
    <source>
        <dbReference type="SMART" id="SM00842"/>
    </source>
</evidence>
<dbReference type="SUPFAM" id="SSF53067">
    <property type="entry name" value="Actin-like ATPase domain"/>
    <property type="match status" value="2"/>
</dbReference>
<dbReference type="SMART" id="SM00842">
    <property type="entry name" value="FtsA"/>
    <property type="match status" value="1"/>
</dbReference>
<dbReference type="InterPro" id="IPR043129">
    <property type="entry name" value="ATPase_NBD"/>
</dbReference>
<dbReference type="CDD" id="cd24048">
    <property type="entry name" value="ASKHA_NBD_FtsA"/>
    <property type="match status" value="1"/>
</dbReference>
<reference evidence="9" key="1">
    <citation type="submission" date="2016-11" db="EMBL/GenBank/DDBJ databases">
        <authorList>
            <person name="Varghese N."/>
            <person name="Submissions S."/>
        </authorList>
    </citation>
    <scope>NUCLEOTIDE SEQUENCE [LARGE SCALE GENOMIC DNA]</scope>
    <source>
        <strain evidence="9">DSM 11003</strain>
    </source>
</reference>
<dbReference type="InterPro" id="IPR050696">
    <property type="entry name" value="FtsA/MreB"/>
</dbReference>
<evidence type="ECO:0000256" key="1">
    <source>
        <dbReference type="ARBA" id="ARBA00022475"/>
    </source>
</evidence>
<evidence type="ECO:0000256" key="3">
    <source>
        <dbReference type="ARBA" id="ARBA00023136"/>
    </source>
</evidence>
<name>A0A1M5NXP4_9FIRM</name>
<dbReference type="HAMAP" id="MF_02033">
    <property type="entry name" value="FtsA"/>
    <property type="match status" value="1"/>
</dbReference>
<keyword evidence="3 5" id="KW-0472">Membrane</keyword>
<dbReference type="Pfam" id="PF02491">
    <property type="entry name" value="SHS2_FTSA"/>
    <property type="match status" value="1"/>
</dbReference>
<dbReference type="GO" id="GO:0043093">
    <property type="term" value="P:FtsZ-dependent cytokinesis"/>
    <property type="evidence" value="ECO:0007669"/>
    <property type="project" value="UniProtKB-UniRule"/>
</dbReference>
<proteinExistence type="inferred from homology"/>
<gene>
    <name evidence="5" type="primary">ftsA</name>
    <name evidence="8" type="ORF">SAMN02745221_01315</name>
</gene>
<comment type="subunit">
    <text evidence="5">Self-interacts. Interacts with FtsZ.</text>
</comment>
<dbReference type="AlphaFoldDB" id="A0A1M5NXP4"/>
<keyword evidence="9" id="KW-1185">Reference proteome</keyword>
<sequence>MVFVIKSTKKGRMVIKRRGLAVGLDIGTSTIKAALGEFISGKEINILGVSQVFSSGLRKGNVIDIENTAQAIAGCLGELERLTGLEVGQAVVGFSGADIFSINNRAVIAVGNPGNEILPEDRERVLKSAQNIPLPPDKIILQRVERQYIVDGYEGVRDPVGMMGSRLEAEVAVIVAKAAAVQNLYRSAERINLQIEKCFYNALLAAEAVLLPTEKEIGVVLVDIGAGTTEVSFFERGSLACTAVLPIGGEYITRDIAIVLKTSLGEALRIKEHYGVASPFLVKEGITIKIKNIQGNQTREVSARMVAEIIQARVLEMMEMIRDRLISFGCLSRMPGGIVVVGGEVMLPGMVQVMEEYFGVPVRIGVPNSIRGITNDFALPQNAAVIGAVVCAAKGRACVPGHNNQGFYKFFDKLGYFCKDLFS</sequence>
<dbReference type="Pfam" id="PF14450">
    <property type="entry name" value="FtsA"/>
    <property type="match status" value="1"/>
</dbReference>
<accession>A0A1M5NXP4</accession>
<dbReference type="PANTHER" id="PTHR32432:SF4">
    <property type="entry name" value="CELL DIVISION PROTEIN FTSA"/>
    <property type="match status" value="1"/>
</dbReference>
<dbReference type="PANTHER" id="PTHR32432">
    <property type="entry name" value="CELL DIVISION PROTEIN FTSA-RELATED"/>
    <property type="match status" value="1"/>
</dbReference>
<dbReference type="GO" id="GO:0009898">
    <property type="term" value="C:cytoplasmic side of plasma membrane"/>
    <property type="evidence" value="ECO:0007669"/>
    <property type="project" value="UniProtKB-UniRule"/>
</dbReference>
<evidence type="ECO:0000256" key="6">
    <source>
        <dbReference type="PIRNR" id="PIRNR003101"/>
    </source>
</evidence>